<organism evidence="1 2">
    <name type="scientific">Ruthenibacterium lactatiformans</name>
    <dbReference type="NCBI Taxonomy" id="1550024"/>
    <lineage>
        <taxon>Bacteria</taxon>
        <taxon>Bacillati</taxon>
        <taxon>Bacillota</taxon>
        <taxon>Clostridia</taxon>
        <taxon>Eubacteriales</taxon>
        <taxon>Oscillospiraceae</taxon>
        <taxon>Ruthenibacterium</taxon>
    </lineage>
</organism>
<proteinExistence type="predicted"/>
<dbReference type="EMBL" id="LMUA01000025">
    <property type="protein sequence ID" value="KUE75247.1"/>
    <property type="molecule type" value="Genomic_DNA"/>
</dbReference>
<name>A0A0W7TNF2_9FIRM</name>
<sequence>MLPNKRAFVDTNAVLARTAHALSFTCRKENDAIILYIQLSAFQLTTRFILLLLFDCDIFKLPAIFNIYIFVGSVT</sequence>
<comment type="caution">
    <text evidence="1">The sequence shown here is derived from an EMBL/GenBank/DDBJ whole genome shotgun (WGS) entry which is preliminary data.</text>
</comment>
<dbReference type="Proteomes" id="UP000053433">
    <property type="component" value="Unassembled WGS sequence"/>
</dbReference>
<protein>
    <submittedName>
        <fullName evidence="1">Uncharacterized protein</fullName>
    </submittedName>
</protein>
<accession>A0A0W7TNF2</accession>
<gene>
    <name evidence="1" type="ORF">ASJ35_14660</name>
</gene>
<dbReference type="AlphaFoldDB" id="A0A0W7TNF2"/>
<reference evidence="1 2" key="1">
    <citation type="submission" date="2015-10" db="EMBL/GenBank/DDBJ databases">
        <title>A novel member of the family Ruminococcaceae isolated from human faeces.</title>
        <authorList>
            <person name="Shkoporov A.N."/>
            <person name="Chaplin A.V."/>
            <person name="Motuzova O.V."/>
            <person name="Kafarskaia L.I."/>
            <person name="Efimov B.A."/>
        </authorList>
    </citation>
    <scope>NUCLEOTIDE SEQUENCE [LARGE SCALE GENOMIC DNA]</scope>
    <source>
        <strain evidence="1 2">668</strain>
    </source>
</reference>
<evidence type="ECO:0000313" key="2">
    <source>
        <dbReference type="Proteomes" id="UP000053433"/>
    </source>
</evidence>
<evidence type="ECO:0000313" key="1">
    <source>
        <dbReference type="EMBL" id="KUE75247.1"/>
    </source>
</evidence>